<evidence type="ECO:0000313" key="1">
    <source>
        <dbReference type="EMBL" id="PSL24688.1"/>
    </source>
</evidence>
<dbReference type="AlphaFoldDB" id="A0A2P8FSI8"/>
<keyword evidence="2" id="KW-1185">Reference proteome</keyword>
<proteinExistence type="predicted"/>
<sequence>MRKFVKIKEHVTMKTPYLNKSAGKHGDIVESPYTDLEETSAAQLNEPIVPYMRLDPSAHARVICEELTPEEEAMANDPSVKPFSYVSDSAEYVRRIRRDFRC</sequence>
<dbReference type="Proteomes" id="UP000241964">
    <property type="component" value="Unassembled WGS sequence"/>
</dbReference>
<organism evidence="1 2">
    <name type="scientific">Dyadobacter jiangsuensis</name>
    <dbReference type="NCBI Taxonomy" id="1591085"/>
    <lineage>
        <taxon>Bacteria</taxon>
        <taxon>Pseudomonadati</taxon>
        <taxon>Bacteroidota</taxon>
        <taxon>Cytophagia</taxon>
        <taxon>Cytophagales</taxon>
        <taxon>Spirosomataceae</taxon>
        <taxon>Dyadobacter</taxon>
    </lineage>
</organism>
<gene>
    <name evidence="1" type="ORF">CLV60_113112</name>
</gene>
<accession>A0A2P8FSI8</accession>
<comment type="caution">
    <text evidence="1">The sequence shown here is derived from an EMBL/GenBank/DDBJ whole genome shotgun (WGS) entry which is preliminary data.</text>
</comment>
<protein>
    <submittedName>
        <fullName evidence="1">Uncharacterized protein</fullName>
    </submittedName>
</protein>
<reference evidence="1 2" key="1">
    <citation type="submission" date="2018-03" db="EMBL/GenBank/DDBJ databases">
        <title>Genomic Encyclopedia of Archaeal and Bacterial Type Strains, Phase II (KMG-II): from individual species to whole genera.</title>
        <authorList>
            <person name="Goeker M."/>
        </authorList>
    </citation>
    <scope>NUCLEOTIDE SEQUENCE [LARGE SCALE GENOMIC DNA]</scope>
    <source>
        <strain evidence="1 2">DSM 29057</strain>
    </source>
</reference>
<name>A0A2P8FSI8_9BACT</name>
<evidence type="ECO:0000313" key="2">
    <source>
        <dbReference type="Proteomes" id="UP000241964"/>
    </source>
</evidence>
<dbReference type="EMBL" id="PYAS01000013">
    <property type="protein sequence ID" value="PSL24688.1"/>
    <property type="molecule type" value="Genomic_DNA"/>
</dbReference>